<sequence length="601" mass="68554">MATYSYSTHHDLPGLLRLSPEIRHRIYHLVGSHRQASFSSGRSIPDPFDLCGPYGLWEPYHRKSPESSSVPPVGFYGLLLSCRTIYSETSALLYSSNEFFCHYEALHSLSPLRDLRPESIASLTSLKIILNQVSCHTRDAVGRGRGGCCTEPRPYEIYHESRDLKCEQDCRYSGHGDGGERHDPPLRRSHPSTKPMLAEWYKTAAHLGRFITPGRLELSFVCDIYGRDTELAIMVLDAFRHFPPLKNCHIRLSKTPNPMLRNLARDAVLRCRGLQPSLSLPPLPRPVSPVSGLAGLPRELRLRILEYTDLVTPLKEVLWTVSHGKYVACQPYCPLWEGRGNHDWEPGIHHGCQFNHCSERPYGDTDTYIGCYCQLAHAAASSTCRCWTPPTSLFLVSRAMRQDANVVFFSQNRFAVVDGPWLSMFGPSRQSGYDQTHRLAVSRFLRDVVPVDCLGYLRFVEMVFPPYIGGQWPLKGDAVYKEWAETIAQVKDKLNLPALTMRIVAAFHSDEEDYSVARLTEAEAKQALEGYFHVMRPLTRLGGYGGLAGFYARLTWPWRRTEATMEKIRRWDWDRGRYDHARSKAKEPRKCAWQSIFVRDC</sequence>
<dbReference type="Proteomes" id="UP000724584">
    <property type="component" value="Unassembled WGS sequence"/>
</dbReference>
<keyword evidence="2" id="KW-1185">Reference proteome</keyword>
<evidence type="ECO:0000313" key="2">
    <source>
        <dbReference type="Proteomes" id="UP000724584"/>
    </source>
</evidence>
<dbReference type="EMBL" id="JAGIZQ010000001">
    <property type="protein sequence ID" value="KAH6651350.1"/>
    <property type="molecule type" value="Genomic_DNA"/>
</dbReference>
<evidence type="ECO:0000313" key="1">
    <source>
        <dbReference type="EMBL" id="KAH6651350.1"/>
    </source>
</evidence>
<accession>A0ACB7PS30</accession>
<protein>
    <submittedName>
        <fullName evidence="1">Uncharacterized protein</fullName>
    </submittedName>
</protein>
<gene>
    <name evidence="1" type="ORF">F5144DRAFT_544277</name>
</gene>
<reference evidence="1 2" key="1">
    <citation type="journal article" date="2021" name="Nat. Commun.">
        <title>Genetic determinants of endophytism in the Arabidopsis root mycobiome.</title>
        <authorList>
            <person name="Mesny F."/>
            <person name="Miyauchi S."/>
            <person name="Thiergart T."/>
            <person name="Pickel B."/>
            <person name="Atanasova L."/>
            <person name="Karlsson M."/>
            <person name="Huettel B."/>
            <person name="Barry K.W."/>
            <person name="Haridas S."/>
            <person name="Chen C."/>
            <person name="Bauer D."/>
            <person name="Andreopoulos W."/>
            <person name="Pangilinan J."/>
            <person name="LaButti K."/>
            <person name="Riley R."/>
            <person name="Lipzen A."/>
            <person name="Clum A."/>
            <person name="Drula E."/>
            <person name="Henrissat B."/>
            <person name="Kohler A."/>
            <person name="Grigoriev I.V."/>
            <person name="Martin F.M."/>
            <person name="Hacquard S."/>
        </authorList>
    </citation>
    <scope>NUCLEOTIDE SEQUENCE [LARGE SCALE GENOMIC DNA]</scope>
    <source>
        <strain evidence="1 2">MPI-SDFR-AT-0079</strain>
    </source>
</reference>
<name>A0ACB7PS30_9PEZI</name>
<organism evidence="1 2">
    <name type="scientific">Chaetomium tenue</name>
    <dbReference type="NCBI Taxonomy" id="1854479"/>
    <lineage>
        <taxon>Eukaryota</taxon>
        <taxon>Fungi</taxon>
        <taxon>Dikarya</taxon>
        <taxon>Ascomycota</taxon>
        <taxon>Pezizomycotina</taxon>
        <taxon>Sordariomycetes</taxon>
        <taxon>Sordariomycetidae</taxon>
        <taxon>Sordariales</taxon>
        <taxon>Chaetomiaceae</taxon>
        <taxon>Chaetomium</taxon>
    </lineage>
</organism>
<proteinExistence type="predicted"/>
<comment type="caution">
    <text evidence="1">The sequence shown here is derived from an EMBL/GenBank/DDBJ whole genome shotgun (WGS) entry which is preliminary data.</text>
</comment>